<comment type="pathway">
    <text evidence="1">Amino-acid biosynthesis; L-asparagine biosynthesis; L-asparagine from L-aspartate (L-Gln route): step 1/1.</text>
</comment>
<dbReference type="GO" id="GO:0005829">
    <property type="term" value="C:cytosol"/>
    <property type="evidence" value="ECO:0007669"/>
    <property type="project" value="TreeGrafter"/>
</dbReference>
<evidence type="ECO:0000256" key="6">
    <source>
        <dbReference type="ARBA" id="ARBA00022962"/>
    </source>
</evidence>
<keyword evidence="4 9" id="KW-0547">Nucleotide-binding</keyword>
<dbReference type="EMBL" id="LCRA01000006">
    <property type="protein sequence ID" value="KKW27868.1"/>
    <property type="molecule type" value="Genomic_DNA"/>
</dbReference>
<accession>A0A0G1X9H2</accession>
<dbReference type="GO" id="GO:0004066">
    <property type="term" value="F:asparagine synthase (glutamine-hydrolyzing) activity"/>
    <property type="evidence" value="ECO:0007669"/>
    <property type="project" value="UniProtKB-EC"/>
</dbReference>
<evidence type="ECO:0000256" key="8">
    <source>
        <dbReference type="PIRSR" id="PIRSR001589-1"/>
    </source>
</evidence>
<dbReference type="PROSITE" id="PS51278">
    <property type="entry name" value="GATASE_TYPE_2"/>
    <property type="match status" value="1"/>
</dbReference>
<evidence type="ECO:0000256" key="4">
    <source>
        <dbReference type="ARBA" id="ARBA00022741"/>
    </source>
</evidence>
<comment type="caution">
    <text evidence="12">The sequence shown here is derived from an EMBL/GenBank/DDBJ whole genome shotgun (WGS) entry which is preliminary data.</text>
</comment>
<dbReference type="AlphaFoldDB" id="A0A0G1X9H2"/>
<dbReference type="PIRSF" id="PIRSF001589">
    <property type="entry name" value="Asn_synthetase_glu-h"/>
    <property type="match status" value="1"/>
</dbReference>
<evidence type="ECO:0000256" key="1">
    <source>
        <dbReference type="ARBA" id="ARBA00005187"/>
    </source>
</evidence>
<organism evidence="12 13">
    <name type="scientific">Candidatus Kaiserbacteria bacterium GW2011_GWB1_52_6</name>
    <dbReference type="NCBI Taxonomy" id="1618674"/>
    <lineage>
        <taxon>Bacteria</taxon>
        <taxon>Candidatus Kaiseribacteriota</taxon>
    </lineage>
</organism>
<dbReference type="Gene3D" id="3.60.20.10">
    <property type="entry name" value="Glutamine Phosphoribosylpyrophosphate, subunit 1, domain 1"/>
    <property type="match status" value="1"/>
</dbReference>
<evidence type="ECO:0000256" key="10">
    <source>
        <dbReference type="PIRSR" id="PIRSR001589-3"/>
    </source>
</evidence>
<evidence type="ECO:0000256" key="7">
    <source>
        <dbReference type="ARBA" id="ARBA00048741"/>
    </source>
</evidence>
<feature type="binding site" evidence="9">
    <location>
        <position position="97"/>
    </location>
    <ligand>
        <name>L-glutamine</name>
        <dbReference type="ChEBI" id="CHEBI:58359"/>
    </ligand>
</feature>
<evidence type="ECO:0000313" key="13">
    <source>
        <dbReference type="Proteomes" id="UP000034185"/>
    </source>
</evidence>
<dbReference type="PANTHER" id="PTHR43284">
    <property type="entry name" value="ASPARAGINE SYNTHETASE (GLUTAMINE-HYDROLYZING)"/>
    <property type="match status" value="1"/>
</dbReference>
<evidence type="ECO:0000256" key="9">
    <source>
        <dbReference type="PIRSR" id="PIRSR001589-2"/>
    </source>
</evidence>
<dbReference type="Pfam" id="PF13537">
    <property type="entry name" value="GATase_7"/>
    <property type="match status" value="1"/>
</dbReference>
<dbReference type="GO" id="GO:0005524">
    <property type="term" value="F:ATP binding"/>
    <property type="evidence" value="ECO:0007669"/>
    <property type="project" value="UniProtKB-KW"/>
</dbReference>
<dbReference type="SUPFAM" id="SSF56235">
    <property type="entry name" value="N-terminal nucleophile aminohydrolases (Ntn hydrolases)"/>
    <property type="match status" value="1"/>
</dbReference>
<dbReference type="InterPro" id="IPR051786">
    <property type="entry name" value="ASN_synthetase/amidase"/>
</dbReference>
<feature type="domain" description="Glutamine amidotransferase type-2" evidence="11">
    <location>
        <begin position="3"/>
        <end position="210"/>
    </location>
</feature>
<sequence>MACGIAGFFGEGARNELEKMIGAIKHRGPDDIGIFHENNIGLAHARLSIIDISPAGHQPMTLLGGSVSIVLNGEIYNYRDLRDECIKEGCTFRGTSDTEVILWLYKKKGIECFKKLIGMFALAIYDKEKDTLILARDRMGEKPLYWTKHSNTIFFASELRALIESGRVLRRLNIDAVRHYLAHDYVPTPLSIFENVFKLEPASMLVCTPNSVEKKEYWKVSHASISPSLEEACAELDRLLQTSVKREVLAADVPLGVFLSGGLDSSTVAYYAQRASARPIDTFSIGFEESSFDESAFAREVAAHIGSNHHEEMLSASAALELIPEISEVFNEPVADASVLPTMLLSRFARRSVTVALGGDGGDELFAGYPTFQADTAFALLRRFPRPVRRIVRSIISALPASHENFSFSYNLKKLVSNDETNIARRHAEWLGTFAPVHTERLAGPALRTHGGNGLLEHAERYARELSGGNSLLWMYARTYLMDQVLVKVDRASMRYALETRAPFLDHTIVEYVFSLPYSMKYRSGTTKYILKKLMDGKIPSSIVHRKKKGFGVPLSRWLTQELRPFCEELLSYDSLQKHQLFDQSYVDQLKNEHFEGTKDNRKELWNLMVFQLWYDRWMN</sequence>
<reference evidence="12 13" key="1">
    <citation type="journal article" date="2015" name="Nature">
        <title>rRNA introns, odd ribosomes, and small enigmatic genomes across a large radiation of phyla.</title>
        <authorList>
            <person name="Brown C.T."/>
            <person name="Hug L.A."/>
            <person name="Thomas B.C."/>
            <person name="Sharon I."/>
            <person name="Castelle C.J."/>
            <person name="Singh A."/>
            <person name="Wilkins M.J."/>
            <person name="Williams K.H."/>
            <person name="Banfield J.F."/>
        </authorList>
    </citation>
    <scope>NUCLEOTIDE SEQUENCE [LARGE SCALE GENOMIC DNA]</scope>
</reference>
<dbReference type="NCBIfam" id="TIGR01536">
    <property type="entry name" value="asn_synth_AEB"/>
    <property type="match status" value="1"/>
</dbReference>
<evidence type="ECO:0000256" key="2">
    <source>
        <dbReference type="ARBA" id="ARBA00005752"/>
    </source>
</evidence>
<dbReference type="InterPro" id="IPR014729">
    <property type="entry name" value="Rossmann-like_a/b/a_fold"/>
</dbReference>
<dbReference type="GO" id="GO:0006529">
    <property type="term" value="P:asparagine biosynthetic process"/>
    <property type="evidence" value="ECO:0007669"/>
    <property type="project" value="UniProtKB-KW"/>
</dbReference>
<dbReference type="EC" id="6.3.5.4" evidence="3"/>
<keyword evidence="6 8" id="KW-0315">Glutamine amidotransferase</keyword>
<dbReference type="Proteomes" id="UP000034185">
    <property type="component" value="Unassembled WGS sequence"/>
</dbReference>
<feature type="active site" description="For GATase activity" evidence="8">
    <location>
        <position position="3"/>
    </location>
</feature>
<dbReference type="InterPro" id="IPR029055">
    <property type="entry name" value="Ntn_hydrolases_N"/>
</dbReference>
<dbReference type="PANTHER" id="PTHR43284:SF1">
    <property type="entry name" value="ASPARAGINE SYNTHETASE"/>
    <property type="match status" value="1"/>
</dbReference>
<dbReference type="InterPro" id="IPR001962">
    <property type="entry name" value="Asn_synthase"/>
</dbReference>
<dbReference type="SUPFAM" id="SSF52402">
    <property type="entry name" value="Adenine nucleotide alpha hydrolases-like"/>
    <property type="match status" value="1"/>
</dbReference>
<dbReference type="Gene3D" id="3.40.50.620">
    <property type="entry name" value="HUPs"/>
    <property type="match status" value="1"/>
</dbReference>
<keyword evidence="8" id="KW-0028">Amino-acid biosynthesis</keyword>
<dbReference type="InterPro" id="IPR006426">
    <property type="entry name" value="Asn_synth_AEB"/>
</dbReference>
<evidence type="ECO:0000313" key="12">
    <source>
        <dbReference type="EMBL" id="KKW27868.1"/>
    </source>
</evidence>
<keyword evidence="5 9" id="KW-0067">ATP-binding</keyword>
<dbReference type="PATRIC" id="fig|1618674.3.peg.210"/>
<feature type="binding site" evidence="9">
    <location>
        <position position="285"/>
    </location>
    <ligand>
        <name>ATP</name>
        <dbReference type="ChEBI" id="CHEBI:30616"/>
    </ligand>
</feature>
<dbReference type="InterPro" id="IPR033738">
    <property type="entry name" value="AsnB_N"/>
</dbReference>
<dbReference type="CDD" id="cd00712">
    <property type="entry name" value="AsnB"/>
    <property type="match status" value="1"/>
</dbReference>
<comment type="catalytic activity">
    <reaction evidence="7">
        <text>L-aspartate + L-glutamine + ATP + H2O = L-asparagine + L-glutamate + AMP + diphosphate + H(+)</text>
        <dbReference type="Rhea" id="RHEA:12228"/>
        <dbReference type="ChEBI" id="CHEBI:15377"/>
        <dbReference type="ChEBI" id="CHEBI:15378"/>
        <dbReference type="ChEBI" id="CHEBI:29985"/>
        <dbReference type="ChEBI" id="CHEBI:29991"/>
        <dbReference type="ChEBI" id="CHEBI:30616"/>
        <dbReference type="ChEBI" id="CHEBI:33019"/>
        <dbReference type="ChEBI" id="CHEBI:58048"/>
        <dbReference type="ChEBI" id="CHEBI:58359"/>
        <dbReference type="ChEBI" id="CHEBI:456215"/>
        <dbReference type="EC" id="6.3.5.4"/>
    </reaction>
</comment>
<dbReference type="InterPro" id="IPR017932">
    <property type="entry name" value="GATase_2_dom"/>
</dbReference>
<evidence type="ECO:0000259" key="11">
    <source>
        <dbReference type="PROSITE" id="PS51278"/>
    </source>
</evidence>
<evidence type="ECO:0000256" key="5">
    <source>
        <dbReference type="ARBA" id="ARBA00022840"/>
    </source>
</evidence>
<evidence type="ECO:0000256" key="3">
    <source>
        <dbReference type="ARBA" id="ARBA00012737"/>
    </source>
</evidence>
<feature type="site" description="Important for beta-aspartyl-AMP intermediate formation" evidence="10">
    <location>
        <position position="360"/>
    </location>
</feature>
<dbReference type="CDD" id="cd01991">
    <property type="entry name" value="Asn_synthase_B_C"/>
    <property type="match status" value="1"/>
</dbReference>
<keyword evidence="8" id="KW-0061">Asparagine biosynthesis</keyword>
<protein>
    <recommendedName>
        <fullName evidence="3">asparagine synthase (glutamine-hydrolyzing)</fullName>
        <ecNumber evidence="3">6.3.5.4</ecNumber>
    </recommendedName>
</protein>
<name>A0A0G1X9H2_9BACT</name>
<gene>
    <name evidence="12" type="ORF">UY70_C0006G0017</name>
</gene>
<comment type="similarity">
    <text evidence="2">Belongs to the asparagine synthetase family.</text>
</comment>
<dbReference type="Pfam" id="PF00733">
    <property type="entry name" value="Asn_synthase"/>
    <property type="match status" value="1"/>
</dbReference>
<proteinExistence type="inferred from homology"/>